<dbReference type="AlphaFoldDB" id="A0A1X9YYG7"/>
<evidence type="ECO:0000313" key="2">
    <source>
        <dbReference type="Proteomes" id="UP000266292"/>
    </source>
</evidence>
<dbReference type="OrthoDB" id="979415at2"/>
<accession>A0A1X9YYG7</accession>
<dbReference type="Proteomes" id="UP000266292">
    <property type="component" value="Chromosome"/>
</dbReference>
<sequence>MQQLYFQNSFVRLYYDLELRMGHAIWNGSLLGAEFREASLLCLEMIDRFELTCWLGDNRRMKPILPDDLEWSVRVFVPKLLAGPMLRLANLPSQYEATREAINTMVEKCNGLDQQLEIREFQQEEEALAWLLSAHSQG</sequence>
<dbReference type="RefSeq" id="WP_036777342.1">
    <property type="nucleotide sequence ID" value="NZ_CP021235.1"/>
</dbReference>
<gene>
    <name evidence="1" type="ORF">CA264_16835</name>
</gene>
<organism evidence="1 2">
    <name type="scientific">Pontibacter actiniarum</name>
    <dbReference type="NCBI Taxonomy" id="323450"/>
    <lineage>
        <taxon>Bacteria</taxon>
        <taxon>Pseudomonadati</taxon>
        <taxon>Bacteroidota</taxon>
        <taxon>Cytophagia</taxon>
        <taxon>Cytophagales</taxon>
        <taxon>Hymenobacteraceae</taxon>
        <taxon>Pontibacter</taxon>
    </lineage>
</organism>
<evidence type="ECO:0000313" key="1">
    <source>
        <dbReference type="EMBL" id="ARS37919.1"/>
    </source>
</evidence>
<dbReference type="EMBL" id="CP021235">
    <property type="protein sequence ID" value="ARS37919.1"/>
    <property type="molecule type" value="Genomic_DNA"/>
</dbReference>
<proteinExistence type="predicted"/>
<reference evidence="2" key="1">
    <citation type="submission" date="2017-05" db="EMBL/GenBank/DDBJ databases">
        <authorList>
            <person name="Ray J."/>
            <person name="Price M."/>
            <person name="Deutschbauer A."/>
        </authorList>
    </citation>
    <scope>NUCLEOTIDE SEQUENCE [LARGE SCALE GENOMIC DNA]</scope>
    <source>
        <strain evidence="2">DSM 19842</strain>
    </source>
</reference>
<protein>
    <recommendedName>
        <fullName evidence="3">STAS/SEC14 domain-containing protein</fullName>
    </recommendedName>
</protein>
<keyword evidence="2" id="KW-1185">Reference proteome</keyword>
<dbReference type="KEGG" id="pact:CA264_16835"/>
<evidence type="ECO:0008006" key="3">
    <source>
        <dbReference type="Google" id="ProtNLM"/>
    </source>
</evidence>
<name>A0A1X9YYG7_9BACT</name>